<evidence type="ECO:0000313" key="2">
    <source>
        <dbReference type="Proteomes" id="UP001331761"/>
    </source>
</evidence>
<reference evidence="1 2" key="1">
    <citation type="submission" date="2019-10" db="EMBL/GenBank/DDBJ databases">
        <title>Assembly and Annotation for the nematode Trichostrongylus colubriformis.</title>
        <authorList>
            <person name="Martin J."/>
        </authorList>
    </citation>
    <scope>NUCLEOTIDE SEQUENCE [LARGE SCALE GENOMIC DNA]</scope>
    <source>
        <strain evidence="1">G859</strain>
        <tissue evidence="1">Whole worm</tissue>
    </source>
</reference>
<keyword evidence="2" id="KW-1185">Reference proteome</keyword>
<gene>
    <name evidence="1" type="ORF">GCK32_002515</name>
</gene>
<accession>A0AAN8I9K0</accession>
<dbReference type="AlphaFoldDB" id="A0AAN8I9K0"/>
<name>A0AAN8I9K0_TRICO</name>
<evidence type="ECO:0000313" key="1">
    <source>
        <dbReference type="EMBL" id="KAK5965849.1"/>
    </source>
</evidence>
<dbReference type="Proteomes" id="UP001331761">
    <property type="component" value="Unassembled WGS sequence"/>
</dbReference>
<protein>
    <submittedName>
        <fullName evidence="1">Uncharacterized protein</fullName>
    </submittedName>
</protein>
<organism evidence="1 2">
    <name type="scientific">Trichostrongylus colubriformis</name>
    <name type="common">Black scour worm</name>
    <dbReference type="NCBI Taxonomy" id="6319"/>
    <lineage>
        <taxon>Eukaryota</taxon>
        <taxon>Metazoa</taxon>
        <taxon>Ecdysozoa</taxon>
        <taxon>Nematoda</taxon>
        <taxon>Chromadorea</taxon>
        <taxon>Rhabditida</taxon>
        <taxon>Rhabditina</taxon>
        <taxon>Rhabditomorpha</taxon>
        <taxon>Strongyloidea</taxon>
        <taxon>Trichostrongylidae</taxon>
        <taxon>Trichostrongylus</taxon>
    </lineage>
</organism>
<proteinExistence type="predicted"/>
<sequence length="88" mass="10478">MSILHTKTRRQRYFRDCDKFLEEVFEKIFSKNHKNEVFLSEIILDCIRLHCSSLQSDLSDLQSELTWQLSKRGCIQFLYAPHIVLVST</sequence>
<comment type="caution">
    <text evidence="1">The sequence shown here is derived from an EMBL/GenBank/DDBJ whole genome shotgun (WGS) entry which is preliminary data.</text>
</comment>
<dbReference type="EMBL" id="WIXE01024159">
    <property type="protein sequence ID" value="KAK5965849.1"/>
    <property type="molecule type" value="Genomic_DNA"/>
</dbReference>